<dbReference type="AlphaFoldDB" id="A0A2H3JIJ9"/>
<accession>A0A2H3JIJ9</accession>
<dbReference type="EMBL" id="KB467876">
    <property type="protein sequence ID" value="PCH36504.1"/>
    <property type="molecule type" value="Genomic_DNA"/>
</dbReference>
<gene>
    <name evidence="1" type="ORF">WOLCODRAFT_20584</name>
</gene>
<organism evidence="1 2">
    <name type="scientific">Wolfiporia cocos (strain MD-104)</name>
    <name type="common">Brown rot fungus</name>
    <dbReference type="NCBI Taxonomy" id="742152"/>
    <lineage>
        <taxon>Eukaryota</taxon>
        <taxon>Fungi</taxon>
        <taxon>Dikarya</taxon>
        <taxon>Basidiomycota</taxon>
        <taxon>Agaricomycotina</taxon>
        <taxon>Agaricomycetes</taxon>
        <taxon>Polyporales</taxon>
        <taxon>Phaeolaceae</taxon>
        <taxon>Wolfiporia</taxon>
    </lineage>
</organism>
<dbReference type="Proteomes" id="UP000218811">
    <property type="component" value="Unassembled WGS sequence"/>
</dbReference>
<keyword evidence="2" id="KW-1185">Reference proteome</keyword>
<name>A0A2H3JIJ9_WOLCO</name>
<evidence type="ECO:0000313" key="2">
    <source>
        <dbReference type="Proteomes" id="UP000218811"/>
    </source>
</evidence>
<sequence>MNLGSGIYTITNVAHLNRAGLPNDNHGESIVGRIPYGNDVALVEQWYLEFSPPSRYIVRNMQYQRYFSTEMCPKPNGAVFGASAHYWWNIDADTLDQDVYRLNHIHQCSIKIFRLMTDPHWRWNRCNSPNKETIAGQLDWRDLPRNYVLQFPQHFSVISLGEVVAEAEADGEFKTNSQMFRLTLCVKDTSAFRTFASSVLHDDEVQVTLQFHTFRFYPADPGDRPSDWNYVYRKPWNKDLVFKGMLLLYL</sequence>
<evidence type="ECO:0000313" key="1">
    <source>
        <dbReference type="EMBL" id="PCH36504.1"/>
    </source>
</evidence>
<proteinExistence type="predicted"/>
<reference evidence="1 2" key="1">
    <citation type="journal article" date="2012" name="Science">
        <title>The Paleozoic origin of enzymatic lignin decomposition reconstructed from 31 fungal genomes.</title>
        <authorList>
            <person name="Floudas D."/>
            <person name="Binder M."/>
            <person name="Riley R."/>
            <person name="Barry K."/>
            <person name="Blanchette R.A."/>
            <person name="Henrissat B."/>
            <person name="Martinez A.T."/>
            <person name="Otillar R."/>
            <person name="Spatafora J.W."/>
            <person name="Yadav J.S."/>
            <person name="Aerts A."/>
            <person name="Benoit I."/>
            <person name="Boyd A."/>
            <person name="Carlson A."/>
            <person name="Copeland A."/>
            <person name="Coutinho P.M."/>
            <person name="de Vries R.P."/>
            <person name="Ferreira P."/>
            <person name="Findley K."/>
            <person name="Foster B."/>
            <person name="Gaskell J."/>
            <person name="Glotzer D."/>
            <person name="Gorecki P."/>
            <person name="Heitman J."/>
            <person name="Hesse C."/>
            <person name="Hori C."/>
            <person name="Igarashi K."/>
            <person name="Jurgens J.A."/>
            <person name="Kallen N."/>
            <person name="Kersten P."/>
            <person name="Kohler A."/>
            <person name="Kuees U."/>
            <person name="Kumar T.K.A."/>
            <person name="Kuo A."/>
            <person name="LaButti K."/>
            <person name="Larrondo L.F."/>
            <person name="Lindquist E."/>
            <person name="Ling A."/>
            <person name="Lombard V."/>
            <person name="Lucas S."/>
            <person name="Lundell T."/>
            <person name="Martin R."/>
            <person name="McLaughlin D.J."/>
            <person name="Morgenstern I."/>
            <person name="Morin E."/>
            <person name="Murat C."/>
            <person name="Nagy L.G."/>
            <person name="Nolan M."/>
            <person name="Ohm R.A."/>
            <person name="Patyshakuliyeva A."/>
            <person name="Rokas A."/>
            <person name="Ruiz-Duenas F.J."/>
            <person name="Sabat G."/>
            <person name="Salamov A."/>
            <person name="Samejima M."/>
            <person name="Schmutz J."/>
            <person name="Slot J.C."/>
            <person name="St John F."/>
            <person name="Stenlid J."/>
            <person name="Sun H."/>
            <person name="Sun S."/>
            <person name="Syed K."/>
            <person name="Tsang A."/>
            <person name="Wiebenga A."/>
            <person name="Young D."/>
            <person name="Pisabarro A."/>
            <person name="Eastwood D.C."/>
            <person name="Martin F."/>
            <person name="Cullen D."/>
            <person name="Grigoriev I.V."/>
            <person name="Hibbett D.S."/>
        </authorList>
    </citation>
    <scope>NUCLEOTIDE SEQUENCE [LARGE SCALE GENOMIC DNA]</scope>
    <source>
        <strain evidence="1 2">MD-104</strain>
    </source>
</reference>
<protein>
    <submittedName>
        <fullName evidence="1">Uncharacterized protein</fullName>
    </submittedName>
</protein>
<dbReference type="STRING" id="742152.A0A2H3JIJ9"/>